<proteinExistence type="predicted"/>
<reference evidence="2" key="1">
    <citation type="submission" date="2022-11" db="UniProtKB">
        <authorList>
            <consortium name="WormBaseParasite"/>
        </authorList>
    </citation>
    <scope>IDENTIFICATION</scope>
</reference>
<accession>A0A914WYJ7</accession>
<dbReference type="Proteomes" id="UP000887566">
    <property type="component" value="Unplaced"/>
</dbReference>
<evidence type="ECO:0000313" key="1">
    <source>
        <dbReference type="Proteomes" id="UP000887566"/>
    </source>
</evidence>
<protein>
    <submittedName>
        <fullName evidence="2">Uncharacterized protein</fullName>
    </submittedName>
</protein>
<sequence>MKNAPQQLIIGMNYLSKADVVVLDMKTRTLLLDKGTEVYNIPISLSSATIQKAETNYPKAQMVHMVTIPPLSVMQINLKVSQKEAKEGTDWIFKSQDNMDEVKVLEAAIQI</sequence>
<name>A0A914WYJ7_9BILA</name>
<evidence type="ECO:0000313" key="2">
    <source>
        <dbReference type="WBParaSite" id="PSAMB.scaffold5746size10960.g27225.t1"/>
    </source>
</evidence>
<dbReference type="AlphaFoldDB" id="A0A914WYJ7"/>
<dbReference type="WBParaSite" id="PSAMB.scaffold5746size10960.g27225.t1">
    <property type="protein sequence ID" value="PSAMB.scaffold5746size10960.g27225.t1"/>
    <property type="gene ID" value="PSAMB.scaffold5746size10960.g27225"/>
</dbReference>
<keyword evidence="1" id="KW-1185">Reference proteome</keyword>
<organism evidence="1 2">
    <name type="scientific">Plectus sambesii</name>
    <dbReference type="NCBI Taxonomy" id="2011161"/>
    <lineage>
        <taxon>Eukaryota</taxon>
        <taxon>Metazoa</taxon>
        <taxon>Ecdysozoa</taxon>
        <taxon>Nematoda</taxon>
        <taxon>Chromadorea</taxon>
        <taxon>Plectida</taxon>
        <taxon>Plectina</taxon>
        <taxon>Plectoidea</taxon>
        <taxon>Plectidae</taxon>
        <taxon>Plectus</taxon>
    </lineage>
</organism>